<feature type="region of interest" description="Disordered" evidence="1">
    <location>
        <begin position="552"/>
        <end position="605"/>
    </location>
</feature>
<protein>
    <submittedName>
        <fullName evidence="4">Uncharacterized protein</fullName>
    </submittedName>
</protein>
<keyword evidence="2" id="KW-1133">Transmembrane helix</keyword>
<feature type="compositionally biased region" description="Basic and acidic residues" evidence="1">
    <location>
        <begin position="596"/>
        <end position="605"/>
    </location>
</feature>
<keyword evidence="2" id="KW-0472">Membrane</keyword>
<feature type="region of interest" description="Disordered" evidence="1">
    <location>
        <begin position="1"/>
        <end position="40"/>
    </location>
</feature>
<name>A0AAF3E9J7_9BILA</name>
<evidence type="ECO:0000313" key="3">
    <source>
        <dbReference type="Proteomes" id="UP000887575"/>
    </source>
</evidence>
<feature type="compositionally biased region" description="Polar residues" evidence="1">
    <location>
        <begin position="18"/>
        <end position="40"/>
    </location>
</feature>
<evidence type="ECO:0000256" key="1">
    <source>
        <dbReference type="SAM" id="MobiDB-lite"/>
    </source>
</evidence>
<dbReference type="Proteomes" id="UP000887575">
    <property type="component" value="Unassembled WGS sequence"/>
</dbReference>
<dbReference type="AlphaFoldDB" id="A0AAF3E9J7"/>
<organism evidence="3 4">
    <name type="scientific">Mesorhabditis belari</name>
    <dbReference type="NCBI Taxonomy" id="2138241"/>
    <lineage>
        <taxon>Eukaryota</taxon>
        <taxon>Metazoa</taxon>
        <taxon>Ecdysozoa</taxon>
        <taxon>Nematoda</taxon>
        <taxon>Chromadorea</taxon>
        <taxon>Rhabditida</taxon>
        <taxon>Rhabditina</taxon>
        <taxon>Rhabditomorpha</taxon>
        <taxon>Rhabditoidea</taxon>
        <taxon>Rhabditidae</taxon>
        <taxon>Mesorhabditinae</taxon>
        <taxon>Mesorhabditis</taxon>
    </lineage>
</organism>
<accession>A0AAF3E9J7</accession>
<reference evidence="4" key="1">
    <citation type="submission" date="2024-02" db="UniProtKB">
        <authorList>
            <consortium name="WormBaseParasite"/>
        </authorList>
    </citation>
    <scope>IDENTIFICATION</scope>
</reference>
<dbReference type="WBParaSite" id="MBELARI_LOCUS10575">
    <property type="protein sequence ID" value="MBELARI_LOCUS10575"/>
    <property type="gene ID" value="MBELARI_LOCUS10575"/>
</dbReference>
<feature type="transmembrane region" description="Helical" evidence="2">
    <location>
        <begin position="326"/>
        <end position="350"/>
    </location>
</feature>
<keyword evidence="2" id="KW-0812">Transmembrane</keyword>
<sequence>MIPNHRSGYPGVFDASSRKTTNSTAGNYANNYNRQPRTYDQTNGHYQQVYQQPQVVYQQQNYQHGGYQQGGYQGHQQQQYQQQYQYQPWNQRQPCTEFVEVIEYIDLPVNEHNQYQQQTAGHSRNILDRVSYSQPVQSVGNYNDYINDQKRGKNQSYNQNNGGYYHRDYSTSNHHTSSSSRGDHARYHYDGQGQQRSQYRPGYLRGSERKTAPIARENGTEEVPARIRSPAKSPLELNKMLNQMNLSKQGTSRNEANRLDEVFNPKLELLYQKLKDKLEVITGDAKDKVPKSSKSWTEVGFSSFAEKLVELGMPMEYFHKKLMMQYMAHVASIFPMFGFVDIGVLTYVTVMLAEKLNRTRDGPIRMIVVADEDYLLKDISTVFRYLGYNSTLINGRYDTLRKPNTPIVLVKPHVLNEMASEEFPNLSFIWVLTSDSMKPNQEMEMMQFYKTFTFKHLSNKAPRSAQIKVFLNTTEENRVLIDCVTKAETNFNSSDDAPGFRFVREEDGHMQICVSPKTCGKEENKKPLPEKLNYLDTSNQEDEIAIEPEVMALSETLSTTSPSESPNNESTPPTPEKPSPNAGALFSFSEPPPNFKQKDNEANGK</sequence>
<evidence type="ECO:0000256" key="2">
    <source>
        <dbReference type="SAM" id="Phobius"/>
    </source>
</evidence>
<evidence type="ECO:0000313" key="4">
    <source>
        <dbReference type="WBParaSite" id="MBELARI_LOCUS10575"/>
    </source>
</evidence>
<proteinExistence type="predicted"/>
<feature type="region of interest" description="Disordered" evidence="1">
    <location>
        <begin position="138"/>
        <end position="224"/>
    </location>
</feature>
<feature type="compositionally biased region" description="Low complexity" evidence="1">
    <location>
        <begin position="154"/>
        <end position="180"/>
    </location>
</feature>
<keyword evidence="3" id="KW-1185">Reference proteome</keyword>
<feature type="compositionally biased region" description="Low complexity" evidence="1">
    <location>
        <begin position="554"/>
        <end position="571"/>
    </location>
</feature>